<dbReference type="EMBL" id="DTGD01000142">
    <property type="protein sequence ID" value="HGB36008.1"/>
    <property type="molecule type" value="Genomic_DNA"/>
</dbReference>
<evidence type="ECO:0000313" key="1">
    <source>
        <dbReference type="EMBL" id="HGB36008.1"/>
    </source>
</evidence>
<gene>
    <name evidence="1" type="ORF">ENV38_03790</name>
</gene>
<dbReference type="AlphaFoldDB" id="A0A7V3KNK5"/>
<reference evidence="1" key="1">
    <citation type="journal article" date="2020" name="mSystems">
        <title>Genome- and Community-Level Interaction Insights into Carbon Utilization and Element Cycling Functions of Hydrothermarchaeota in Hydrothermal Sediment.</title>
        <authorList>
            <person name="Zhou Z."/>
            <person name="Liu Y."/>
            <person name="Xu W."/>
            <person name="Pan J."/>
            <person name="Luo Z.H."/>
            <person name="Li M."/>
        </authorList>
    </citation>
    <scope>NUCLEOTIDE SEQUENCE [LARGE SCALE GENOMIC DNA]</scope>
    <source>
        <strain evidence="1">SpSt-754</strain>
    </source>
</reference>
<comment type="caution">
    <text evidence="1">The sequence shown here is derived from an EMBL/GenBank/DDBJ whole genome shotgun (WGS) entry which is preliminary data.</text>
</comment>
<sequence>MLITENQLDEWVRGNARDAQGIIVELIWRLVAASCPRPRERRFPLPDSIGQHGPDGVLDVELSFEPFIPEGRSYWEVGTGLKAHDKASEDYKGLTDTVPENIRRDTTFVFVTPLSGRRDWEYSWKGDAQAAWLDDRRKRGEWKDIRIIDATILIDWINHFLAVELWLIQKTSGIPSMQIEIPTQHWNVVSSIGEPPPLIPELFLANRTEAGNKLKEVFDGITVQFKLTTHYFDQIVDFISAYLASLGSEDFADAAGRCLIVSGIDGWNTICNNSQWKNHILIADASLDLNGDSGTKLIQKARRASHSVIFSGPHGGIPDPASVPLLMPSGFQIQEALKKAGYKEERARALAQKSGGNLSSLLRCIQNLSVLPAWAERSDAAELAIALLLGSWNEKTDADRNAVEQLSGKAYGEWIKGMREIALAPATPLIQRDGSWKFIPRYEGWYALGQNVFDEHLDKLKSVAITVLGEKDPKFELPTNDRILASIHGKVLSHSLILRNGLAETLALLGSHPKAFTSCSLGKAEVTAILTIREILNDANGIHWASLNDVLPLLAEAAPGEFLDAIDKALQMNPCPFDEVFAQEGNGIFGSNYITGLLWSLETLAWDADYLSRVVICLGELATHDPGGQWANRPANSLTSILLPWFPQTCAPTNKRVAAVKTLLTEFPDVGWKLLVSLLPHQQSSSSGTRKPAWRSTIPDDWREGVTHREYWEQEAIYAELAVNHAKNDVSKLKELIEHLENLPHPVFEQLMEYLNSDSVRALPVDEKMSIWSRLVDLVSKHRKFSDAKWAMEPRQVDEVAALADRLAPDSPFFLHQRLFSERDFDLFEGKGDYERQMEELEKRRQAAVEEVASSGGTEAVLSFAKNVQSPWRVGIAFGYVSALDADIVILPSLLESEIKPLLQFVGGFVWGRFHSRGWEWVDSIMTSDWTPTQTGQFLSFLPFKKDTWERVKDLLGNDQKPYWSKTAANPYEADAGLEFAIDQLARYGKLYSAIQCLNKILFEKKPLESKQAIRVLLEAVKSSEIPNSMDIYDSVEIIKAVQDDPETNPDDLFQVEWAYLPLLDGHHGATPKLLWRRLAEDPSFFCEVIRIVFKSKKEKSLTEEISEKRKTIATNAYRLLSEWRRPPGLLENGSFDGDALKTWLDTVKRECSESGHLEIAMTMVGHVLIYVPADPDGLWINHSVAAFLNEKDSKDMRDGFHTELFNSRGVHWIDPTGKPERDLAVDYREKAEQVENAGYHRLASSLRDLASEYKREAERISSREFPDD</sequence>
<accession>A0A7V3KNK5</accession>
<organism evidence="1">
    <name type="scientific">candidate division WOR-3 bacterium</name>
    <dbReference type="NCBI Taxonomy" id="2052148"/>
    <lineage>
        <taxon>Bacteria</taxon>
        <taxon>Bacteria division WOR-3</taxon>
    </lineage>
</organism>
<protein>
    <submittedName>
        <fullName evidence="1">Uncharacterized protein</fullName>
    </submittedName>
</protein>
<proteinExistence type="predicted"/>
<name>A0A7V3KNK5_UNCW3</name>